<name>A0A7W4Z2A8_9ACTN</name>
<comment type="caution">
    <text evidence="2">The sequence shown here is derived from an EMBL/GenBank/DDBJ whole genome shotgun (WGS) entry which is preliminary data.</text>
</comment>
<reference evidence="2 3" key="1">
    <citation type="submission" date="2020-08" db="EMBL/GenBank/DDBJ databases">
        <title>Sequencing the genomes of 1000 actinobacteria strains.</title>
        <authorList>
            <person name="Klenk H.-P."/>
        </authorList>
    </citation>
    <scope>NUCLEOTIDE SEQUENCE [LARGE SCALE GENOMIC DNA]</scope>
    <source>
        <strain evidence="2 3">DSM 105498</strain>
    </source>
</reference>
<dbReference type="Pfam" id="PF04326">
    <property type="entry name" value="SLFN_AlbA_2"/>
    <property type="match status" value="1"/>
</dbReference>
<dbReference type="InterPro" id="IPR038461">
    <property type="entry name" value="Schlafen_AlbA_2_dom_sf"/>
</dbReference>
<dbReference type="AlphaFoldDB" id="A0A7W4Z2A8"/>
<gene>
    <name evidence="2" type="ORF">FHU40_003515</name>
</gene>
<dbReference type="RefSeq" id="WP_183593482.1">
    <property type="nucleotide sequence ID" value="NZ_JACHWR010000002.1"/>
</dbReference>
<dbReference type="InterPro" id="IPR007421">
    <property type="entry name" value="Schlafen_AlbA_2_dom"/>
</dbReference>
<feature type="domain" description="Schlafen AlbA-2" evidence="1">
    <location>
        <begin position="205"/>
        <end position="313"/>
    </location>
</feature>
<evidence type="ECO:0000313" key="2">
    <source>
        <dbReference type="EMBL" id="MBB3043697.1"/>
    </source>
</evidence>
<dbReference type="EMBL" id="JACHWR010000002">
    <property type="protein sequence ID" value="MBB3043697.1"/>
    <property type="molecule type" value="Genomic_DNA"/>
</dbReference>
<proteinExistence type="predicted"/>
<dbReference type="Gene3D" id="3.30.950.30">
    <property type="entry name" value="Schlafen, AAA domain"/>
    <property type="match status" value="1"/>
</dbReference>
<accession>A0A7W4Z2A8</accession>
<sequence length="373" mass="41213">MSRERLTLARGTVRVFDDGRYWEFDGRSRRVEDINPEAHVDDLVTVPARDLRDALRRYADLYNDDLALRVVTDGSADDDLEYLMYSEVSFELADGELVMLLDHYDDDVPDDEQPRGVVQGRIAPLLARKRMWLVDVAENLDDAGRYWHVQIRIGFNLRSRTGAQLVEDGREIVELIGASIGGLTPATVADLLRAGHATALLGQPEGSWLEVKREHYPLQDMKGRIRIAQAVAQFANADSGGLVVIGLATKKVGSVDTINAVTPIAPDVNVRRRYVQVLQNHLYPPPDALSIEVVHVDGGDLLLIAVPPQPEELKPFLVHGAIVDGDVKGSFISIVRRRDDEAISTTAPAIHATLAAGRALLRRGRLPEDPPVQ</sequence>
<protein>
    <recommendedName>
        <fullName evidence="1">Schlafen AlbA-2 domain-containing protein</fullName>
    </recommendedName>
</protein>
<evidence type="ECO:0000259" key="1">
    <source>
        <dbReference type="Pfam" id="PF04326"/>
    </source>
</evidence>
<keyword evidence="3" id="KW-1185">Reference proteome</keyword>
<evidence type="ECO:0000313" key="3">
    <source>
        <dbReference type="Proteomes" id="UP000589626"/>
    </source>
</evidence>
<dbReference type="Proteomes" id="UP000589626">
    <property type="component" value="Unassembled WGS sequence"/>
</dbReference>
<organism evidence="2 3">
    <name type="scientific">Nocardioides soli</name>
    <dbReference type="NCBI Taxonomy" id="1036020"/>
    <lineage>
        <taxon>Bacteria</taxon>
        <taxon>Bacillati</taxon>
        <taxon>Actinomycetota</taxon>
        <taxon>Actinomycetes</taxon>
        <taxon>Propionibacteriales</taxon>
        <taxon>Nocardioidaceae</taxon>
        <taxon>Nocardioides</taxon>
    </lineage>
</organism>